<feature type="compositionally biased region" description="Basic and acidic residues" evidence="2">
    <location>
        <begin position="218"/>
        <end position="231"/>
    </location>
</feature>
<keyword evidence="1" id="KW-0175">Coiled coil</keyword>
<feature type="coiled-coil region" evidence="1">
    <location>
        <begin position="390"/>
        <end position="424"/>
    </location>
</feature>
<dbReference type="Gene3D" id="3.40.50.12690">
    <property type="match status" value="1"/>
</dbReference>
<dbReference type="Gene3D" id="3.40.50.12700">
    <property type="match status" value="1"/>
</dbReference>
<evidence type="ECO:0000313" key="3">
    <source>
        <dbReference type="Proteomes" id="UP000694865"/>
    </source>
</evidence>
<gene>
    <name evidence="4" type="primary">LOC102800937</name>
</gene>
<feature type="region of interest" description="Disordered" evidence="2">
    <location>
        <begin position="149"/>
        <end position="233"/>
    </location>
</feature>
<evidence type="ECO:0000313" key="4">
    <source>
        <dbReference type="RefSeq" id="XP_006820650.1"/>
    </source>
</evidence>
<feature type="compositionally biased region" description="Polar residues" evidence="2">
    <location>
        <begin position="1"/>
        <end position="23"/>
    </location>
</feature>
<name>A0ABM0MKV9_SACKO</name>
<feature type="region of interest" description="Disordered" evidence="2">
    <location>
        <begin position="1"/>
        <end position="28"/>
    </location>
</feature>
<organism evidence="3 4">
    <name type="scientific">Saccoglossus kowalevskii</name>
    <name type="common">Acorn worm</name>
    <dbReference type="NCBI Taxonomy" id="10224"/>
    <lineage>
        <taxon>Eukaryota</taxon>
        <taxon>Metazoa</taxon>
        <taxon>Hemichordata</taxon>
        <taxon>Enteropneusta</taxon>
        <taxon>Harrimaniidae</taxon>
        <taxon>Saccoglossus</taxon>
    </lineage>
</organism>
<reference evidence="4" key="1">
    <citation type="submission" date="2025-08" db="UniProtKB">
        <authorList>
            <consortium name="RefSeq"/>
        </authorList>
    </citation>
    <scope>IDENTIFICATION</scope>
    <source>
        <tissue evidence="4">Testes</tissue>
    </source>
</reference>
<dbReference type="RefSeq" id="XP_006820650.1">
    <property type="nucleotide sequence ID" value="XM_006820587.1"/>
</dbReference>
<sequence>MASKTTIAKYTSSKDASDKSQQNNEEEEKLRSFLNEFNINENDNIHIKFNKSSISIHSSNVMKEMWLQCLKLAYPEEKHSYEDKKQEKTTQLRLTDKHGNTVTIKVYHNGTLLIQGNSYHTWMLNEGALFLMHIQDRLQIKVTTNLDQNKERRYPQRNIQKPLKYRLDSDSSEDEEIENKETKEREAVPQCEEDKEISNTDTTVSKKDHSTMIGCTPRNEKNKTIPKDDYTPSKIPLRISKTPKLNSATLDNTELAATLMQMFKSIEHIDKNYCNIMRTGNMSQELADQLKAVQDSLTRQNKEIQKICKLMATKVEVVKSAKQQTAMYTNKEDMDKLTNKLDKMERYIISIDKTVQLNKTSLVSVAVAQEVVLSKIQKYKDMCDNISQNTNLMKDELVKKEQEIERIQLENEELQNRIGEIEKSKLLDFHSPNLFNNLPLVNNNNKTLSQTALEIQDKYKLVDYRKKNREIQTLIVGDSMLKNIDIKRIYKNTQIKTLPGRKIKDIDEYIQRTTNENIQNIVIHVGTNNISDGCTIESCMEEYRKLINNMKQKYPTAKICVSSIIHRRYDVNINENIDVLNKKLKVMSNNGDNYIYIDNDNISYITHLYDTMHLNKRGTAVFVKNMKDVIGPLIGVTRQINKPGYSSQWKEKKNNRRYTPCYETDGHRPQTTY</sequence>
<dbReference type="Proteomes" id="UP000694865">
    <property type="component" value="Unplaced"/>
</dbReference>
<dbReference type="SUPFAM" id="SSF52266">
    <property type="entry name" value="SGNH hydrolase"/>
    <property type="match status" value="1"/>
</dbReference>
<evidence type="ECO:0000256" key="2">
    <source>
        <dbReference type="SAM" id="MobiDB-lite"/>
    </source>
</evidence>
<accession>A0ABM0MKV9</accession>
<keyword evidence="3" id="KW-1185">Reference proteome</keyword>
<protein>
    <submittedName>
        <fullName evidence="4">Leucine-rich repeat-containing protein DDB_G0290503-like</fullName>
    </submittedName>
</protein>
<dbReference type="GeneID" id="102800937"/>
<proteinExistence type="predicted"/>
<evidence type="ECO:0000256" key="1">
    <source>
        <dbReference type="SAM" id="Coils"/>
    </source>
</evidence>